<feature type="non-terminal residue" evidence="1">
    <location>
        <position position="1"/>
    </location>
</feature>
<gene>
    <name evidence="1" type="ORF">EWM64_g9141</name>
</gene>
<evidence type="ECO:0000313" key="2">
    <source>
        <dbReference type="Proteomes" id="UP000298061"/>
    </source>
</evidence>
<dbReference type="EMBL" id="SFCI01001832">
    <property type="protein sequence ID" value="TFY74870.1"/>
    <property type="molecule type" value="Genomic_DNA"/>
</dbReference>
<accession>A0A4Y9ZKW7</accession>
<keyword evidence="2" id="KW-1185">Reference proteome</keyword>
<dbReference type="OrthoDB" id="3260975at2759"/>
<reference evidence="1 2" key="1">
    <citation type="submission" date="2019-02" db="EMBL/GenBank/DDBJ databases">
        <title>Genome sequencing of the rare red list fungi Hericium alpestre (H. flagellum).</title>
        <authorList>
            <person name="Buettner E."/>
            <person name="Kellner H."/>
        </authorList>
    </citation>
    <scope>NUCLEOTIDE SEQUENCE [LARGE SCALE GENOMIC DNA]</scope>
    <source>
        <strain evidence="1 2">DSM 108284</strain>
    </source>
</reference>
<evidence type="ECO:0000313" key="1">
    <source>
        <dbReference type="EMBL" id="TFY74870.1"/>
    </source>
</evidence>
<name>A0A4Y9ZKW7_9AGAM</name>
<comment type="caution">
    <text evidence="1">The sequence shown here is derived from an EMBL/GenBank/DDBJ whole genome shotgun (WGS) entry which is preliminary data.</text>
</comment>
<organism evidence="1 2">
    <name type="scientific">Hericium alpestre</name>
    <dbReference type="NCBI Taxonomy" id="135208"/>
    <lineage>
        <taxon>Eukaryota</taxon>
        <taxon>Fungi</taxon>
        <taxon>Dikarya</taxon>
        <taxon>Basidiomycota</taxon>
        <taxon>Agaricomycotina</taxon>
        <taxon>Agaricomycetes</taxon>
        <taxon>Russulales</taxon>
        <taxon>Hericiaceae</taxon>
        <taxon>Hericium</taxon>
    </lineage>
</organism>
<protein>
    <recommendedName>
        <fullName evidence="3">CCHC-type domain-containing protein</fullName>
    </recommendedName>
</protein>
<dbReference type="Proteomes" id="UP000298061">
    <property type="component" value="Unassembled WGS sequence"/>
</dbReference>
<proteinExistence type="predicted"/>
<dbReference type="AlphaFoldDB" id="A0A4Y9ZKW7"/>
<sequence>PFTPGPPVNVSTPPRREAVRQAMNALPHHPDTDAGRVAYQAQLTRFTETHGFSPYITERTPVPLRPGTDPLCSGECWACGLQGHRGDGCKAAPQALVPDVERKWRSYCQRMMREPAPRVQYVSTDTAYEPRVSWADSMAHSEDLSGNGQGPPA</sequence>
<evidence type="ECO:0008006" key="3">
    <source>
        <dbReference type="Google" id="ProtNLM"/>
    </source>
</evidence>